<evidence type="ECO:0000313" key="2">
    <source>
        <dbReference type="Proteomes" id="UP000315971"/>
    </source>
</evidence>
<reference evidence="1 2" key="1">
    <citation type="submission" date="2017-05" db="EMBL/GenBank/DDBJ databases">
        <authorList>
            <person name="Varghese N."/>
            <person name="Submissions S."/>
        </authorList>
    </citation>
    <scope>NUCLEOTIDE SEQUENCE [LARGE SCALE GENOMIC DNA]</scope>
    <source>
        <strain evidence="1 2">DSM 21342</strain>
    </source>
</reference>
<dbReference type="EMBL" id="FXSZ01000003">
    <property type="protein sequence ID" value="SMO52650.1"/>
    <property type="molecule type" value="Genomic_DNA"/>
</dbReference>
<evidence type="ECO:0000313" key="1">
    <source>
        <dbReference type="EMBL" id="SMO52650.1"/>
    </source>
</evidence>
<sequence>MGEECQLQVANELANVKVIQELTPADKTSEMNVFTKPQVVFNIPVDKEFKVTDLNDQNRKLRVKLEFFKVYDGATEVPGSLEWNEENDVLAFKSLDILPGKKELKAAVSVAYEEFVNGSWKPVLFNGAPGKEQKTIAFTTGAAPDYIPHENVVYSYPILNQLNFYKDEYNQGYIKLERGQPNLFDPAGFKSILRFTAVYNNEKAEAPASYNSAERMVNFNIPPTLKTDKIIAFELYNVPAAQNKSIDRNISNDTTTIDQGDGNTIAVRTRAAEGTIEETTEKAIFTDAYFKTSKYATLSEKIDNSTIAGGARRVLTEYRPDGSANYIWGVYQIESTIYGEERFDKYEMEGVFSSGRSDAMIQFEPDLNGNKWYDYYVNTLMKPAYDQFGQGLNAKWQNPEQFAMSPNKGIYLFQYPENPVLKQSDIEAGHFKYNLAYSGLVYNMDKYLSSEYNNLKGVVANKLINYSGSMSESIRQFIQTPYTGLKYGEYKLRINYLLPGIKLIHPSKQMSMWNPITDAL</sequence>
<dbReference type="AlphaFoldDB" id="A0A521C1P9"/>
<organism evidence="1 2">
    <name type="scientific">Solitalea koreensis</name>
    <dbReference type="NCBI Taxonomy" id="543615"/>
    <lineage>
        <taxon>Bacteria</taxon>
        <taxon>Pseudomonadati</taxon>
        <taxon>Bacteroidota</taxon>
        <taxon>Sphingobacteriia</taxon>
        <taxon>Sphingobacteriales</taxon>
        <taxon>Sphingobacteriaceae</taxon>
        <taxon>Solitalea</taxon>
    </lineage>
</organism>
<keyword evidence="2" id="KW-1185">Reference proteome</keyword>
<gene>
    <name evidence="1" type="ORF">SAMN06265350_10378</name>
</gene>
<accession>A0A521C1P9</accession>
<proteinExistence type="predicted"/>
<dbReference type="Proteomes" id="UP000315971">
    <property type="component" value="Unassembled WGS sequence"/>
</dbReference>
<name>A0A521C1P9_9SPHI</name>
<protein>
    <submittedName>
        <fullName evidence="1">Uncharacterized protein</fullName>
    </submittedName>
</protein>